<dbReference type="Proteomes" id="UP001279734">
    <property type="component" value="Unassembled WGS sequence"/>
</dbReference>
<gene>
    <name evidence="2" type="ORF">Nepgr_018734</name>
</gene>
<dbReference type="AlphaFoldDB" id="A0AAD3SRW5"/>
<evidence type="ECO:0000313" key="3">
    <source>
        <dbReference type="Proteomes" id="UP001279734"/>
    </source>
</evidence>
<dbReference type="EMBL" id="BSYO01000017">
    <property type="protein sequence ID" value="GMH16893.1"/>
    <property type="molecule type" value="Genomic_DNA"/>
</dbReference>
<organism evidence="2 3">
    <name type="scientific">Nepenthes gracilis</name>
    <name type="common">Slender pitcher plant</name>
    <dbReference type="NCBI Taxonomy" id="150966"/>
    <lineage>
        <taxon>Eukaryota</taxon>
        <taxon>Viridiplantae</taxon>
        <taxon>Streptophyta</taxon>
        <taxon>Embryophyta</taxon>
        <taxon>Tracheophyta</taxon>
        <taxon>Spermatophyta</taxon>
        <taxon>Magnoliopsida</taxon>
        <taxon>eudicotyledons</taxon>
        <taxon>Gunneridae</taxon>
        <taxon>Pentapetalae</taxon>
        <taxon>Caryophyllales</taxon>
        <taxon>Nepenthaceae</taxon>
        <taxon>Nepenthes</taxon>
    </lineage>
</organism>
<evidence type="ECO:0000313" key="2">
    <source>
        <dbReference type="EMBL" id="GMH16893.1"/>
    </source>
</evidence>
<proteinExistence type="predicted"/>
<feature type="compositionally biased region" description="Basic and acidic residues" evidence="1">
    <location>
        <begin position="1"/>
        <end position="23"/>
    </location>
</feature>
<reference evidence="2" key="1">
    <citation type="submission" date="2023-05" db="EMBL/GenBank/DDBJ databases">
        <title>Nepenthes gracilis genome sequencing.</title>
        <authorList>
            <person name="Fukushima K."/>
        </authorList>
    </citation>
    <scope>NUCLEOTIDE SEQUENCE</scope>
    <source>
        <strain evidence="2">SING2019-196</strain>
    </source>
</reference>
<protein>
    <submittedName>
        <fullName evidence="2">Uncharacterized protein</fullName>
    </submittedName>
</protein>
<accession>A0AAD3SRW5</accession>
<name>A0AAD3SRW5_NEPGR</name>
<sequence>MLSDKKNSSKFHSENSRSGRSESIESIAVEPIFADESICTEQIRELWGEESLSGDDGRQERHFFVFAYGVEDLRTFIDMGSYQKDTIPHTTKMTNLELEKENFHNKRIDVRGE</sequence>
<feature type="region of interest" description="Disordered" evidence="1">
    <location>
        <begin position="1"/>
        <end position="24"/>
    </location>
</feature>
<comment type="caution">
    <text evidence="2">The sequence shown here is derived from an EMBL/GenBank/DDBJ whole genome shotgun (WGS) entry which is preliminary data.</text>
</comment>
<evidence type="ECO:0000256" key="1">
    <source>
        <dbReference type="SAM" id="MobiDB-lite"/>
    </source>
</evidence>
<keyword evidence="3" id="KW-1185">Reference proteome</keyword>